<evidence type="ECO:0000313" key="6">
    <source>
        <dbReference type="EMBL" id="KAK7881938.1"/>
    </source>
</evidence>
<dbReference type="Gene3D" id="1.20.900.10">
    <property type="entry name" value="Dbl homology (DH) domain"/>
    <property type="match status" value="1"/>
</dbReference>
<feature type="region of interest" description="Disordered" evidence="3">
    <location>
        <begin position="1081"/>
        <end position="1119"/>
    </location>
</feature>
<feature type="compositionally biased region" description="Polar residues" evidence="3">
    <location>
        <begin position="624"/>
        <end position="633"/>
    </location>
</feature>
<dbReference type="InterPro" id="IPR043324">
    <property type="entry name" value="PH_PLEKHG1_G2_G3"/>
</dbReference>
<dbReference type="InterPro" id="IPR001849">
    <property type="entry name" value="PH_domain"/>
</dbReference>
<dbReference type="PANTHER" id="PTHR45924:SF3">
    <property type="entry name" value="PLECKSTRIN HOMOLOGY DOMAIN-CONTAINING FAMILY G MEMBER 2"/>
    <property type="match status" value="1"/>
</dbReference>
<feature type="compositionally biased region" description="Polar residues" evidence="3">
    <location>
        <begin position="963"/>
        <end position="975"/>
    </location>
</feature>
<feature type="region of interest" description="Disordered" evidence="3">
    <location>
        <begin position="1580"/>
        <end position="1830"/>
    </location>
</feature>
<dbReference type="PROSITE" id="PS00741">
    <property type="entry name" value="DH_1"/>
    <property type="match status" value="1"/>
</dbReference>
<dbReference type="SMART" id="SM00325">
    <property type="entry name" value="RhoGEF"/>
    <property type="match status" value="1"/>
</dbReference>
<evidence type="ECO:0000259" key="4">
    <source>
        <dbReference type="PROSITE" id="PS50003"/>
    </source>
</evidence>
<dbReference type="SMART" id="SM00233">
    <property type="entry name" value="PH"/>
    <property type="match status" value="1"/>
</dbReference>
<organism evidence="6 7">
    <name type="scientific">Mugilogobius chulae</name>
    <name type="common">yellowstripe goby</name>
    <dbReference type="NCBI Taxonomy" id="88201"/>
    <lineage>
        <taxon>Eukaryota</taxon>
        <taxon>Metazoa</taxon>
        <taxon>Chordata</taxon>
        <taxon>Craniata</taxon>
        <taxon>Vertebrata</taxon>
        <taxon>Euteleostomi</taxon>
        <taxon>Actinopterygii</taxon>
        <taxon>Neopterygii</taxon>
        <taxon>Teleostei</taxon>
        <taxon>Neoteleostei</taxon>
        <taxon>Acanthomorphata</taxon>
        <taxon>Gobiaria</taxon>
        <taxon>Gobiiformes</taxon>
        <taxon>Gobioidei</taxon>
        <taxon>Gobiidae</taxon>
        <taxon>Gobionellinae</taxon>
        <taxon>Mugilogobius</taxon>
    </lineage>
</organism>
<feature type="compositionally biased region" description="Acidic residues" evidence="3">
    <location>
        <begin position="699"/>
        <end position="713"/>
    </location>
</feature>
<feature type="compositionally biased region" description="Basic and acidic residues" evidence="3">
    <location>
        <begin position="979"/>
        <end position="991"/>
    </location>
</feature>
<feature type="compositionally biased region" description="Low complexity" evidence="3">
    <location>
        <begin position="2042"/>
        <end position="2056"/>
    </location>
</feature>
<dbReference type="InterPro" id="IPR055251">
    <property type="entry name" value="SOS1_NGEF_PH"/>
</dbReference>
<dbReference type="GO" id="GO:0031267">
    <property type="term" value="F:small GTPase binding"/>
    <property type="evidence" value="ECO:0007669"/>
    <property type="project" value="TreeGrafter"/>
</dbReference>
<keyword evidence="7" id="KW-1185">Reference proteome</keyword>
<feature type="compositionally biased region" description="Low complexity" evidence="3">
    <location>
        <begin position="541"/>
        <end position="559"/>
    </location>
</feature>
<feature type="region of interest" description="Disordered" evidence="3">
    <location>
        <begin position="452"/>
        <end position="475"/>
    </location>
</feature>
<feature type="domain" description="PH" evidence="4">
    <location>
        <begin position="286"/>
        <end position="384"/>
    </location>
</feature>
<feature type="region of interest" description="Disordered" evidence="3">
    <location>
        <begin position="2212"/>
        <end position="2243"/>
    </location>
</feature>
<feature type="compositionally biased region" description="Basic and acidic residues" evidence="3">
    <location>
        <begin position="1096"/>
        <end position="1105"/>
    </location>
</feature>
<protein>
    <recommendedName>
        <fullName evidence="8">Pleckstrin homology domain-containing family G member 2</fullName>
    </recommendedName>
</protein>
<evidence type="ECO:0000256" key="3">
    <source>
        <dbReference type="SAM" id="MobiDB-lite"/>
    </source>
</evidence>
<evidence type="ECO:0000259" key="5">
    <source>
        <dbReference type="PROSITE" id="PS50010"/>
    </source>
</evidence>
<feature type="compositionally biased region" description="Polar residues" evidence="3">
    <location>
        <begin position="1803"/>
        <end position="1830"/>
    </location>
</feature>
<feature type="region of interest" description="Disordered" evidence="3">
    <location>
        <begin position="1446"/>
        <end position="1541"/>
    </location>
</feature>
<dbReference type="CDD" id="cd00160">
    <property type="entry name" value="RhoGEF"/>
    <property type="match status" value="1"/>
</dbReference>
<feature type="compositionally biased region" description="Polar residues" evidence="3">
    <location>
        <begin position="1878"/>
        <end position="1908"/>
    </location>
</feature>
<dbReference type="SUPFAM" id="SSF48065">
    <property type="entry name" value="DBL homology domain (DH-domain)"/>
    <property type="match status" value="1"/>
</dbReference>
<dbReference type="InterPro" id="IPR011993">
    <property type="entry name" value="PH-like_dom_sf"/>
</dbReference>
<feature type="domain" description="DH" evidence="5">
    <location>
        <begin position="167"/>
        <end position="262"/>
    </location>
</feature>
<feature type="compositionally biased region" description="Low complexity" evidence="3">
    <location>
        <begin position="2215"/>
        <end position="2243"/>
    </location>
</feature>
<dbReference type="Pfam" id="PF22697">
    <property type="entry name" value="SOS1_NGEF_PH"/>
    <property type="match status" value="1"/>
</dbReference>
<dbReference type="InterPro" id="IPR001331">
    <property type="entry name" value="GDS_CDC24_CS"/>
</dbReference>
<feature type="compositionally biased region" description="Low complexity" evidence="3">
    <location>
        <begin position="601"/>
        <end position="612"/>
    </location>
</feature>
<feature type="region of interest" description="Disordered" evidence="3">
    <location>
        <begin position="1846"/>
        <end position="1911"/>
    </location>
</feature>
<dbReference type="Pfam" id="PF00621">
    <property type="entry name" value="RhoGEF"/>
    <property type="match status" value="1"/>
</dbReference>
<feature type="region of interest" description="Disordered" evidence="3">
    <location>
        <begin position="915"/>
        <end position="941"/>
    </location>
</feature>
<dbReference type="EMBL" id="JBBPFD010000021">
    <property type="protein sequence ID" value="KAK7881938.1"/>
    <property type="molecule type" value="Genomic_DNA"/>
</dbReference>
<evidence type="ECO:0000256" key="2">
    <source>
        <dbReference type="ARBA" id="ARBA00022658"/>
    </source>
</evidence>
<feature type="compositionally biased region" description="Low complexity" evidence="3">
    <location>
        <begin position="1528"/>
        <end position="1541"/>
    </location>
</feature>
<gene>
    <name evidence="6" type="ORF">WMY93_028112</name>
</gene>
<feature type="compositionally biased region" description="Basic and acidic residues" evidence="3">
    <location>
        <begin position="528"/>
        <end position="540"/>
    </location>
</feature>
<dbReference type="PROSITE" id="PS50010">
    <property type="entry name" value="DH_2"/>
    <property type="match status" value="1"/>
</dbReference>
<feature type="region of interest" description="Disordered" evidence="3">
    <location>
        <begin position="2033"/>
        <end position="2096"/>
    </location>
</feature>
<dbReference type="InterPro" id="IPR035899">
    <property type="entry name" value="DBL_dom_sf"/>
</dbReference>
<feature type="compositionally biased region" description="Polar residues" evidence="3">
    <location>
        <begin position="1714"/>
        <end position="1771"/>
    </location>
</feature>
<dbReference type="Gene3D" id="2.30.29.30">
    <property type="entry name" value="Pleckstrin-homology domain (PH domain)/Phosphotyrosine-binding domain (PTB)"/>
    <property type="match status" value="1"/>
</dbReference>
<dbReference type="PANTHER" id="PTHR45924">
    <property type="entry name" value="FI17866P1"/>
    <property type="match status" value="1"/>
</dbReference>
<comment type="caution">
    <text evidence="6">The sequence shown here is derived from an EMBL/GenBank/DDBJ whole genome shotgun (WGS) entry which is preliminary data.</text>
</comment>
<dbReference type="GO" id="GO:0005085">
    <property type="term" value="F:guanyl-nucleotide exchange factor activity"/>
    <property type="evidence" value="ECO:0007669"/>
    <property type="project" value="UniProtKB-KW"/>
</dbReference>
<dbReference type="InterPro" id="IPR000219">
    <property type="entry name" value="DH_dom"/>
</dbReference>
<name>A0AAW0MU82_9GOBI</name>
<dbReference type="GO" id="GO:0030833">
    <property type="term" value="P:regulation of actin filament polymerization"/>
    <property type="evidence" value="ECO:0007669"/>
    <property type="project" value="TreeGrafter"/>
</dbReference>
<evidence type="ECO:0000313" key="7">
    <source>
        <dbReference type="Proteomes" id="UP001460270"/>
    </source>
</evidence>
<dbReference type="Proteomes" id="UP001460270">
    <property type="component" value="Unassembled WGS sequence"/>
</dbReference>
<dbReference type="CDD" id="cd13243">
    <property type="entry name" value="PH_PLEKHG1_G2_G3"/>
    <property type="match status" value="1"/>
</dbReference>
<evidence type="ECO:0000256" key="1">
    <source>
        <dbReference type="ARBA" id="ARBA00022553"/>
    </source>
</evidence>
<feature type="compositionally biased region" description="Basic and acidic residues" evidence="3">
    <location>
        <begin position="850"/>
        <end position="876"/>
    </location>
</feature>
<feature type="compositionally biased region" description="Basic and acidic residues" evidence="3">
    <location>
        <begin position="802"/>
        <end position="840"/>
    </location>
</feature>
<sequence>MEEWGLARKERKSPSLLAERRLLRLLQSEYVFCRPTPVLLQSRSGPGSVLLRSGLALAQSGSSVDSELDRAGSLSSSVSSVSLQDTAHSSSSSSLQNGSDISLDLTPIGSGGGAGVAMVTGQPSSNQQAAGPCPRPMTRLERVALEIVETEQAYVRDLKSIVESEAFDIYTLYCMNYPNSVAVLRDLMQDSALVRFFQERQFSLNHSLPLETYLLKPVQRILKYHLLLQELSKHMCKSEPGYEVVEDAIVAMTAVAWYINDMKRKQEHAVRLQEVESLLLNWTGPDLSGFGELVLEGSFRVHRVKKERAFFLFDRMLLIAKKRLHHFIYSTHIFCCNLLLVETLKDPLCFKISDQSISKQQHIVQTKNQEEKRLWVHYLKRLIVENHPASLPQKARQVLGDNFCHSPQFQQEALKSCSTPRLEELHSFHRGRRQSEPQELFSFTPEKSRKGLPLLLEGNLPHRRSRRQSAPAKDIEAAFQSTPLKSAESESDLCSVKTVDSGSCSTLASSVIEVEPELSQDLNQDLSRDLNQDSSQDHTNPDQNQDQKNPDQPQSEPGTQPGPEPGPEPGTQPGPEPGPGPGSEPGFKPGTTPGAKEDLNQELNQVVNQEQQDQTESEQDFLHDQNTNVQSDVACSLPPIASPESPKPLPTMHQEEVPTMHQETPTTSEQKDLSTMHQEHEEIEEETPTDITEISPVCDDQESNVEQTNEETVSEAADDKNNNEINDPEAKSEAETLSKEDKSAESEETVKIRRRDCTTRGLQRRKRDKKIIEKIRSYYEAAAEVVESGEEDGEEKILTPGLKKEFGANEEKSTTEEGLEKEKEKDEKEASGEERQESDGKIQNTQNVEAIKDISESEVCPKEKPESKKDSEEVKVVGKVGRWSRHSRIVSANRALFEGMASDVERIGIFEAGPDFEQGADAGEDVQRQSQSRESSAAATAEGFRPILELGAGLAAAVRGRSQGRTQDRVLQSPGSRPDLSRDGEETKKTETNVVAADLVSSNGVASSTSHDLFSSSRSVQDCDKRSKHGHDLPSVISDAAAKNKITAFNEEIPAPPPTGTRKRLQMNAFEESARVFLEETHPGTSPQLPQNEAPRLGDKNHDVPLRTAGSPNNNKLSESYKTTADYVSDASGVEENVREELLVQFPHENAIDNQIKTDDVMVKHVTVEEGGVTQENQEQDPGFIRTEAQNRASYLGYKGRDESLVIHGGVAQEKETFSGQKGAVYGMYKSREMFGIKQDEQPNSSTEMSEVQAQKEASFLGYKSRPTPLTNHGSIDKDLREGYCQKQTHKVIHNNPDQQQNMSMVGHPEFTEVQAQKEASYLGYRSGNTPLLSHGTIDKDLTEDYYQKQAHKVMHKNPKQQKNMSMVEHPEFAEVQAQKEASNLGYRSGHTPLVSCGGYAKGFTDLYTQKQELYEGQKTQDEQQNTAIVGHPEFTEVQAQKEAPNLGYGSRDLPLSDSGGPTKLFTPGKVTPNAEKVRGLSVQSPVWPKDSLPTFTNQRPADVPRAKSSYVQTNAAPELHREQRLTGPSSRSSSRPGLESPALAALLPSPALSSASAFRSNLHQRAPSPVCSAIENQTYQDSRPSRPSLHQRAPSSGCSAPENQTYQDCRPSRPTVHQRGPSPVCSAPENQTYQDSRPSRPTVHQHGPSPVCSAPENQTHQDSRSSRPSLHQRAPSPAGSAPENQTYQDSRPSNVGSRLTLHQRAPSPVCSAPENQTYQDSRTSNIGSRPTLHQCTPSPVSFAPENQTYQDSRPSNIGVRQTLHQRSPSPVASLHGNAPLQNPSPSNIGIRSNLHQRAPSPVENSTLQSPRSSNLGSRATKPTQTPSSVFTRSLAASCISQSISQSMSKKTLDKSSPAPLPSTYHLRQRSPSPKLPTESNQQPKSFLWSPQSLANHPPRQNVSSGYPNANANNNNGNVGFAYSSLNGANIGANAELNHSHNRVARPFCASEPNSRVQSPTSFHHLPLQHDLHAPLANKPPNPRRPGSVHNPLGLTLDINRATSMNSSLSPRIMSPPPIGVSVNAWTNNIATPQPRNALCHSPTYPSSLRTSRSSSPSPPFSPSCQSSLRRSHSTTLADRPPSPARGNSSAARRSWVENSRRSLTFNGPFEQSDSSFHSSSRSGYTSPALACLSPRTALQSPVSPSRFSPGRSAFSGQQFTGVPWSDEISRSFVNDFNPNVNQQEIQNWGDPELEDGSCRSQIICAYVARPPRPSSQSYASNSALSARSSPVPLAPPSSVKPANQRMSYATTVNLQIAGSGRIKSFSTAQVSLTQTLQNGAQTQGALTRRVSVHGAQL</sequence>
<feature type="region of interest" description="Disordered" evidence="3">
    <location>
        <begin position="528"/>
        <end position="766"/>
    </location>
</feature>
<feature type="compositionally biased region" description="Basic and acidic residues" evidence="3">
    <location>
        <begin position="717"/>
        <end position="758"/>
    </location>
</feature>
<accession>A0AAW0MU82</accession>
<feature type="compositionally biased region" description="Polar residues" evidence="3">
    <location>
        <begin position="1594"/>
        <end position="1608"/>
    </location>
</feature>
<feature type="region of interest" description="Disordered" evidence="3">
    <location>
        <begin position="785"/>
        <end position="876"/>
    </location>
</feature>
<reference evidence="7" key="1">
    <citation type="submission" date="2024-04" db="EMBL/GenBank/DDBJ databases">
        <title>Salinicola lusitanus LLJ914,a marine bacterium isolated from the Okinawa Trough.</title>
        <authorList>
            <person name="Li J."/>
        </authorList>
    </citation>
    <scope>NUCLEOTIDE SEQUENCE [LARGE SCALE GENOMIC DNA]</scope>
</reference>
<proteinExistence type="predicted"/>
<feature type="compositionally biased region" description="Polar residues" evidence="3">
    <location>
        <begin position="1683"/>
        <end position="1698"/>
    </location>
</feature>
<feature type="region of interest" description="Disordered" evidence="3">
    <location>
        <begin position="957"/>
        <end position="991"/>
    </location>
</feature>
<feature type="compositionally biased region" description="Polar residues" evidence="3">
    <location>
        <begin position="1780"/>
        <end position="1796"/>
    </location>
</feature>
<feature type="compositionally biased region" description="Polar residues" evidence="3">
    <location>
        <begin position="1110"/>
        <end position="1119"/>
    </location>
</feature>
<feature type="compositionally biased region" description="Low complexity" evidence="3">
    <location>
        <begin position="928"/>
        <end position="941"/>
    </location>
</feature>
<keyword evidence="2" id="KW-0344">Guanine-nucleotide releasing factor</keyword>
<evidence type="ECO:0008006" key="8">
    <source>
        <dbReference type="Google" id="ProtNLM"/>
    </source>
</evidence>
<dbReference type="SUPFAM" id="SSF50729">
    <property type="entry name" value="PH domain-like"/>
    <property type="match status" value="1"/>
</dbReference>
<dbReference type="PROSITE" id="PS50003">
    <property type="entry name" value="PH_DOMAIN"/>
    <property type="match status" value="1"/>
</dbReference>
<feature type="compositionally biased region" description="Basic and acidic residues" evidence="3">
    <location>
        <begin position="669"/>
        <end position="680"/>
    </location>
</feature>
<dbReference type="GO" id="GO:0035556">
    <property type="term" value="P:intracellular signal transduction"/>
    <property type="evidence" value="ECO:0007669"/>
    <property type="project" value="InterPro"/>
</dbReference>
<feature type="compositionally biased region" description="Pro residues" evidence="3">
    <location>
        <begin position="560"/>
        <end position="582"/>
    </location>
</feature>
<keyword evidence="1" id="KW-0597">Phosphoprotein</keyword>